<dbReference type="EMBL" id="MRTF01000012">
    <property type="protein sequence ID" value="OME88843.1"/>
    <property type="molecule type" value="Genomic_DNA"/>
</dbReference>
<protein>
    <submittedName>
        <fullName evidence="2">Copper amine oxidase</fullName>
    </submittedName>
</protein>
<dbReference type="InterPro" id="IPR012854">
    <property type="entry name" value="Cu_amine_oxidase-like_N"/>
</dbReference>
<gene>
    <name evidence="2" type="ORF">BK123_28185</name>
</gene>
<accession>A0A1R1ATE7</accession>
<evidence type="ECO:0000259" key="1">
    <source>
        <dbReference type="Pfam" id="PF07833"/>
    </source>
</evidence>
<dbReference type="OrthoDB" id="1267107at2"/>
<dbReference type="Proteomes" id="UP000187074">
    <property type="component" value="Unassembled WGS sequence"/>
</dbReference>
<dbReference type="Pfam" id="PF07833">
    <property type="entry name" value="Cu_amine_oxidN1"/>
    <property type="match status" value="1"/>
</dbReference>
<dbReference type="RefSeq" id="WP_076325671.1">
    <property type="nucleotide sequence ID" value="NZ_BOSB01000001.1"/>
</dbReference>
<organism evidence="2 3">
    <name type="scientific">Paenibacillus lautus</name>
    <name type="common">Bacillus lautus</name>
    <dbReference type="NCBI Taxonomy" id="1401"/>
    <lineage>
        <taxon>Bacteria</taxon>
        <taxon>Bacillati</taxon>
        <taxon>Bacillota</taxon>
        <taxon>Bacilli</taxon>
        <taxon>Bacillales</taxon>
        <taxon>Paenibacillaceae</taxon>
        <taxon>Paenibacillus</taxon>
    </lineage>
</organism>
<dbReference type="STRING" id="1401.BK123_28185"/>
<comment type="caution">
    <text evidence="2">The sequence shown here is derived from an EMBL/GenBank/DDBJ whole genome shotgun (WGS) entry which is preliminary data.</text>
</comment>
<dbReference type="InterPro" id="IPR036582">
    <property type="entry name" value="Mao_N_sf"/>
</dbReference>
<evidence type="ECO:0000313" key="2">
    <source>
        <dbReference type="EMBL" id="OME88843.1"/>
    </source>
</evidence>
<dbReference type="Gene3D" id="3.30.457.10">
    <property type="entry name" value="Copper amine oxidase-like, N-terminal domain"/>
    <property type="match status" value="1"/>
</dbReference>
<feature type="domain" description="Copper amine oxidase-like N-terminal" evidence="1">
    <location>
        <begin position="46"/>
        <end position="150"/>
    </location>
</feature>
<reference evidence="2 3" key="1">
    <citation type="submission" date="2016-11" db="EMBL/GenBank/DDBJ databases">
        <title>Paenibacillus species isolates.</title>
        <authorList>
            <person name="Beno S.M."/>
        </authorList>
    </citation>
    <scope>NUCLEOTIDE SEQUENCE [LARGE SCALE GENOMIC DNA]</scope>
    <source>
        <strain evidence="2 3">FSL F4-0100</strain>
    </source>
</reference>
<sequence length="326" mass="36083">MKKRKGVRVLLAGITAAVIALTGNLQYGGGVVAAEASSNKQIEIRVNGGKLMLDSPAIIQHGLVMVPFRDISTAMGAEVHWNQAKQTAVVSNGKHTTSYTVGKPNAIQDGKWVTLDASPKLKEGRVYIPLRFSAEGLGGKVTWNNASKQAMIFPVLTPKEAETALSKSADQVMTLLKNKDFEKLAEFAHSKGVTFSPYAYVDRQKDITLSKQQLRDGFKDDTLYRWGEFDGSGKPISMNFEKYYKTFIYTSDFAAAPWVGYNQSKSEGNTLNNATSQYKGAVIVEYYFDGVHPDYAGMDWESLRLVFQQEGNTWVLSGIIHDQWTI</sequence>
<evidence type="ECO:0000313" key="3">
    <source>
        <dbReference type="Proteomes" id="UP000187074"/>
    </source>
</evidence>
<name>A0A1R1ATE7_PAELA</name>
<proteinExistence type="predicted"/>
<dbReference type="AlphaFoldDB" id="A0A1R1ATE7"/>
<dbReference type="SUPFAM" id="SSF55383">
    <property type="entry name" value="Copper amine oxidase, domain N"/>
    <property type="match status" value="1"/>
</dbReference>